<reference evidence="3" key="1">
    <citation type="journal article" date="2014" name="Front. Microbiol.">
        <title>High frequency of phylogenetically diverse reductive dehalogenase-homologous genes in deep subseafloor sedimentary metagenomes.</title>
        <authorList>
            <person name="Kawai M."/>
            <person name="Futagami T."/>
            <person name="Toyoda A."/>
            <person name="Takaki Y."/>
            <person name="Nishi S."/>
            <person name="Hori S."/>
            <person name="Arai W."/>
            <person name="Tsubouchi T."/>
            <person name="Morono Y."/>
            <person name="Uchiyama I."/>
            <person name="Ito T."/>
            <person name="Fujiyama A."/>
            <person name="Inagaki F."/>
            <person name="Takami H."/>
        </authorList>
    </citation>
    <scope>NUCLEOTIDE SEQUENCE</scope>
    <source>
        <strain evidence="3">Expedition CK06-06</strain>
    </source>
</reference>
<name>X1MIE8_9ZZZZ</name>
<feature type="region of interest" description="Disordered" evidence="1">
    <location>
        <begin position="1"/>
        <end position="24"/>
    </location>
</feature>
<gene>
    <name evidence="3" type="ORF">S06H3_14144</name>
</gene>
<comment type="caution">
    <text evidence="3">The sequence shown here is derived from an EMBL/GenBank/DDBJ whole genome shotgun (WGS) entry which is preliminary data.</text>
</comment>
<feature type="non-terminal residue" evidence="3">
    <location>
        <position position="86"/>
    </location>
</feature>
<accession>X1MIE8</accession>
<evidence type="ECO:0000256" key="1">
    <source>
        <dbReference type="SAM" id="MobiDB-lite"/>
    </source>
</evidence>
<organism evidence="3">
    <name type="scientific">marine sediment metagenome</name>
    <dbReference type="NCBI Taxonomy" id="412755"/>
    <lineage>
        <taxon>unclassified sequences</taxon>
        <taxon>metagenomes</taxon>
        <taxon>ecological metagenomes</taxon>
    </lineage>
</organism>
<evidence type="ECO:0000256" key="2">
    <source>
        <dbReference type="SAM" id="Phobius"/>
    </source>
</evidence>
<feature type="transmembrane region" description="Helical" evidence="2">
    <location>
        <begin position="51"/>
        <end position="78"/>
    </location>
</feature>
<keyword evidence="2" id="KW-0472">Membrane</keyword>
<dbReference type="EMBL" id="BARV01006913">
    <property type="protein sequence ID" value="GAI17856.1"/>
    <property type="molecule type" value="Genomic_DNA"/>
</dbReference>
<protein>
    <submittedName>
        <fullName evidence="3">Uncharacterized protein</fullName>
    </submittedName>
</protein>
<sequence length="86" mass="9726">MNESDEMCPKCGSTKRTTGPIHHEKESKPALGINIISTKPEHEAHMSAESWAIFGLILGLIIPPTFYVVFSIFEILFWQKLLIWLG</sequence>
<keyword evidence="2" id="KW-1133">Transmembrane helix</keyword>
<proteinExistence type="predicted"/>
<keyword evidence="2" id="KW-0812">Transmembrane</keyword>
<dbReference type="AlphaFoldDB" id="X1MIE8"/>
<evidence type="ECO:0000313" key="3">
    <source>
        <dbReference type="EMBL" id="GAI17856.1"/>
    </source>
</evidence>